<keyword evidence="5 9" id="KW-0812">Transmembrane</keyword>
<keyword evidence="6 9" id="KW-1133">Transmembrane helix</keyword>
<dbReference type="Gene3D" id="1.20.58.340">
    <property type="entry name" value="Magnesium transport protein CorA, transmembrane region"/>
    <property type="match status" value="2"/>
</dbReference>
<keyword evidence="11" id="KW-1185">Reference proteome</keyword>
<accession>A0A0C3BYA1</accession>
<dbReference type="HOGENOM" id="CLU_015119_1_0_1"/>
<comment type="similarity">
    <text evidence="2">Belongs to the CorA metal ion transporter (MIT) (TC 1.A.35) family.</text>
</comment>
<dbReference type="GO" id="GO:0015087">
    <property type="term" value="F:cobalt ion transmembrane transporter activity"/>
    <property type="evidence" value="ECO:0007669"/>
    <property type="project" value="TreeGrafter"/>
</dbReference>
<evidence type="ECO:0000256" key="2">
    <source>
        <dbReference type="ARBA" id="ARBA00009765"/>
    </source>
</evidence>
<feature type="compositionally biased region" description="Low complexity" evidence="8">
    <location>
        <begin position="42"/>
        <end position="53"/>
    </location>
</feature>
<dbReference type="SUPFAM" id="SSF143865">
    <property type="entry name" value="CorA soluble domain-like"/>
    <property type="match status" value="1"/>
</dbReference>
<feature type="transmembrane region" description="Helical" evidence="9">
    <location>
        <begin position="526"/>
        <end position="545"/>
    </location>
</feature>
<evidence type="ECO:0000256" key="7">
    <source>
        <dbReference type="ARBA" id="ARBA00023136"/>
    </source>
</evidence>
<dbReference type="InterPro" id="IPR002523">
    <property type="entry name" value="MgTranspt_CorA/ZnTranspt_ZntB"/>
</dbReference>
<dbReference type="InParanoid" id="A0A0C3BYA1"/>
<evidence type="ECO:0000313" key="11">
    <source>
        <dbReference type="Proteomes" id="UP000054166"/>
    </source>
</evidence>
<dbReference type="PANTHER" id="PTHR46494">
    <property type="entry name" value="CORA FAMILY METAL ION TRANSPORTER (EUROFUNG)"/>
    <property type="match status" value="1"/>
</dbReference>
<evidence type="ECO:0000256" key="8">
    <source>
        <dbReference type="SAM" id="MobiDB-lite"/>
    </source>
</evidence>
<dbReference type="GO" id="GO:0000287">
    <property type="term" value="F:magnesium ion binding"/>
    <property type="evidence" value="ECO:0007669"/>
    <property type="project" value="TreeGrafter"/>
</dbReference>
<reference evidence="10 11" key="1">
    <citation type="submission" date="2014-04" db="EMBL/GenBank/DDBJ databases">
        <authorList>
            <consortium name="DOE Joint Genome Institute"/>
            <person name="Kuo A."/>
            <person name="Tarkka M."/>
            <person name="Buscot F."/>
            <person name="Kohler A."/>
            <person name="Nagy L.G."/>
            <person name="Floudas D."/>
            <person name="Copeland A."/>
            <person name="Barry K.W."/>
            <person name="Cichocki N."/>
            <person name="Veneault-Fourrey C."/>
            <person name="LaButti K."/>
            <person name="Lindquist E.A."/>
            <person name="Lipzen A."/>
            <person name="Lundell T."/>
            <person name="Morin E."/>
            <person name="Murat C."/>
            <person name="Sun H."/>
            <person name="Tunlid A."/>
            <person name="Henrissat B."/>
            <person name="Grigoriev I.V."/>
            <person name="Hibbett D.S."/>
            <person name="Martin F."/>
            <person name="Nordberg H.P."/>
            <person name="Cantor M.N."/>
            <person name="Hua S.X."/>
        </authorList>
    </citation>
    <scope>NUCLEOTIDE SEQUENCE [LARGE SCALE GENOMIC DNA]</scope>
    <source>
        <strain evidence="10 11">F 1598</strain>
    </source>
</reference>
<evidence type="ECO:0000256" key="3">
    <source>
        <dbReference type="ARBA" id="ARBA00022448"/>
    </source>
</evidence>
<feature type="region of interest" description="Disordered" evidence="8">
    <location>
        <begin position="1"/>
        <end position="61"/>
    </location>
</feature>
<dbReference type="GO" id="GO:0015095">
    <property type="term" value="F:magnesium ion transmembrane transporter activity"/>
    <property type="evidence" value="ECO:0007669"/>
    <property type="project" value="TreeGrafter"/>
</dbReference>
<dbReference type="InterPro" id="IPR045861">
    <property type="entry name" value="CorA_cytoplasmic_dom"/>
</dbReference>
<dbReference type="GO" id="GO:0005886">
    <property type="term" value="C:plasma membrane"/>
    <property type="evidence" value="ECO:0007669"/>
    <property type="project" value="UniProtKB-SubCell"/>
</dbReference>
<keyword evidence="7 9" id="KW-0472">Membrane</keyword>
<dbReference type="EMBL" id="KN832995">
    <property type="protein sequence ID" value="KIM82352.1"/>
    <property type="molecule type" value="Genomic_DNA"/>
</dbReference>
<keyword evidence="3" id="KW-0813">Transport</keyword>
<dbReference type="SUPFAM" id="SSF144083">
    <property type="entry name" value="Magnesium transport protein CorA, transmembrane region"/>
    <property type="match status" value="1"/>
</dbReference>
<evidence type="ECO:0008006" key="12">
    <source>
        <dbReference type="Google" id="ProtNLM"/>
    </source>
</evidence>
<evidence type="ECO:0000256" key="4">
    <source>
        <dbReference type="ARBA" id="ARBA00022475"/>
    </source>
</evidence>
<dbReference type="PANTHER" id="PTHR46494:SF1">
    <property type="entry name" value="CORA FAMILY METAL ION TRANSPORTER (EUROFUNG)"/>
    <property type="match status" value="1"/>
</dbReference>
<reference evidence="11" key="2">
    <citation type="submission" date="2015-01" db="EMBL/GenBank/DDBJ databases">
        <title>Evolutionary Origins and Diversification of the Mycorrhizal Mutualists.</title>
        <authorList>
            <consortium name="DOE Joint Genome Institute"/>
            <consortium name="Mycorrhizal Genomics Consortium"/>
            <person name="Kohler A."/>
            <person name="Kuo A."/>
            <person name="Nagy L.G."/>
            <person name="Floudas D."/>
            <person name="Copeland A."/>
            <person name="Barry K.W."/>
            <person name="Cichocki N."/>
            <person name="Veneault-Fourrey C."/>
            <person name="LaButti K."/>
            <person name="Lindquist E.A."/>
            <person name="Lipzen A."/>
            <person name="Lundell T."/>
            <person name="Morin E."/>
            <person name="Murat C."/>
            <person name="Riley R."/>
            <person name="Ohm R."/>
            <person name="Sun H."/>
            <person name="Tunlid A."/>
            <person name="Henrissat B."/>
            <person name="Grigoriev I.V."/>
            <person name="Hibbett D.S."/>
            <person name="Martin F."/>
        </authorList>
    </citation>
    <scope>NUCLEOTIDE SEQUENCE [LARGE SCALE GENOMIC DNA]</scope>
    <source>
        <strain evidence="11">F 1598</strain>
    </source>
</reference>
<dbReference type="InterPro" id="IPR045863">
    <property type="entry name" value="CorA_TM1_TM2"/>
</dbReference>
<evidence type="ECO:0000256" key="9">
    <source>
        <dbReference type="SAM" id="Phobius"/>
    </source>
</evidence>
<proteinExistence type="inferred from homology"/>
<sequence length="603" mass="67806">MPRENSFSDEDGRSLTPDLELPEGNAPPRSPVVAVEPTGLRSTAPAPTSSTGPPVRPTFAHTTTPIDRFRATVHKVIRLHRTSTVLADRGGIGAEPGVDPRRDSAFLTYGHLRQNCLIEVVDYSSVRSSFGRMSNKSFIEMMSHKGASEREPWVKVRWINIGGVDWGVLSALALRYDLHPLALEDVLHQHTHARSKADYYNQHLFLRILCHALTSRDDGIPDSMDPTIPRSSSPGPMSADDEKGAVGNSEEDEELTLFGGSAPVSRFSTARRKPGIVKRRPWGVKWAGDVESAPGRNGSFANLVHRGSMNRRKRVQQEKTIEELKKGERVNVKLSPMYIFLLRDGTVISIHPATNLEYTTPITNRLHHRDTGLRATADASLLVQSLLDLIVDSALEVIDEYHSKLLKLEHDILLKPKMKTVRYLHILSGDLILHKRTLDPIKTLIYGLRRYDLDRCAALADMSEPGSAVKVEGFMSHKAKIYLADVHDHMEYILTSLDMFASIAENLINFTFNMISNDMNEVMRRLTLATIIFLPLTLLTGYFGMNFSNMWSIMHNHSDLVFWEIAIPLMLIVIPVFLYGDVVRMVHYVKKKVLVTQVEEVRN</sequence>
<dbReference type="Pfam" id="PF01544">
    <property type="entry name" value="CorA"/>
    <property type="match status" value="1"/>
</dbReference>
<dbReference type="Gene3D" id="3.30.460.20">
    <property type="entry name" value="CorA soluble domain-like"/>
    <property type="match status" value="1"/>
</dbReference>
<evidence type="ECO:0000256" key="1">
    <source>
        <dbReference type="ARBA" id="ARBA00004651"/>
    </source>
</evidence>
<dbReference type="OrthoDB" id="165352at2759"/>
<organism evidence="10 11">
    <name type="scientific">Piloderma croceum (strain F 1598)</name>
    <dbReference type="NCBI Taxonomy" id="765440"/>
    <lineage>
        <taxon>Eukaryota</taxon>
        <taxon>Fungi</taxon>
        <taxon>Dikarya</taxon>
        <taxon>Basidiomycota</taxon>
        <taxon>Agaricomycotina</taxon>
        <taxon>Agaricomycetes</taxon>
        <taxon>Agaricomycetidae</taxon>
        <taxon>Atheliales</taxon>
        <taxon>Atheliaceae</taxon>
        <taxon>Piloderma</taxon>
    </lineage>
</organism>
<gene>
    <name evidence="10" type="ORF">PILCRDRAFT_477553</name>
</gene>
<protein>
    <recommendedName>
        <fullName evidence="12">Magnesium transporter</fullName>
    </recommendedName>
</protein>
<dbReference type="STRING" id="765440.A0A0C3BYA1"/>
<feature type="region of interest" description="Disordered" evidence="8">
    <location>
        <begin position="219"/>
        <end position="253"/>
    </location>
</feature>
<dbReference type="Proteomes" id="UP000054166">
    <property type="component" value="Unassembled WGS sequence"/>
</dbReference>
<dbReference type="GO" id="GO:0050897">
    <property type="term" value="F:cobalt ion binding"/>
    <property type="evidence" value="ECO:0007669"/>
    <property type="project" value="TreeGrafter"/>
</dbReference>
<name>A0A0C3BYA1_PILCF</name>
<evidence type="ECO:0000256" key="5">
    <source>
        <dbReference type="ARBA" id="ARBA00022692"/>
    </source>
</evidence>
<feature type="transmembrane region" description="Helical" evidence="9">
    <location>
        <begin position="565"/>
        <end position="582"/>
    </location>
</feature>
<evidence type="ECO:0000256" key="6">
    <source>
        <dbReference type="ARBA" id="ARBA00022989"/>
    </source>
</evidence>
<evidence type="ECO:0000313" key="10">
    <source>
        <dbReference type="EMBL" id="KIM82352.1"/>
    </source>
</evidence>
<dbReference type="AlphaFoldDB" id="A0A0C3BYA1"/>
<comment type="subcellular location">
    <subcellularLocation>
        <location evidence="1">Cell membrane</location>
        <topology evidence="1">Multi-pass membrane protein</topology>
    </subcellularLocation>
</comment>
<keyword evidence="4" id="KW-1003">Cell membrane</keyword>